<gene>
    <name evidence="1" type="ORF">PINE0816_LOCUS13198</name>
</gene>
<organism evidence="1">
    <name type="scientific">Proboscia inermis</name>
    <dbReference type="NCBI Taxonomy" id="420281"/>
    <lineage>
        <taxon>Eukaryota</taxon>
        <taxon>Sar</taxon>
        <taxon>Stramenopiles</taxon>
        <taxon>Ochrophyta</taxon>
        <taxon>Bacillariophyta</taxon>
        <taxon>Coscinodiscophyceae</taxon>
        <taxon>Rhizosoleniophycidae</taxon>
        <taxon>Rhizosoleniales</taxon>
        <taxon>Rhizosoleniaceae</taxon>
        <taxon>Proboscia</taxon>
    </lineage>
</organism>
<sequence length="250" mass="29475">MATSKMRYCIFRQWEKFWDLESPILIEKSPPTLMQLGYREALFPAVSSNLISVRHPLYGCFWRKIQQKGLGLGNLGSEKRRSEIQEDLRSALDGWLKVHQYLIDESLPNLKDYTSTAIIMSEVFLSKKQAVQDILSFQQLFFPERFSNSSSALLRKEHRRLMFRGSISNNITDEFDPTMINEWMVDWNKSLINNQDSFKSHILPIIEKYEEKFNRFGYSLVNVSQFDQKVFDRAFSLDYNHVYAKIENTL</sequence>
<dbReference type="EMBL" id="HBEL01028501">
    <property type="protein sequence ID" value="CAD8417063.1"/>
    <property type="molecule type" value="Transcribed_RNA"/>
</dbReference>
<accession>A0A7S0C9J3</accession>
<evidence type="ECO:0000313" key="1">
    <source>
        <dbReference type="EMBL" id="CAD8417063.1"/>
    </source>
</evidence>
<name>A0A7S0C9J3_9STRA</name>
<protein>
    <submittedName>
        <fullName evidence="1">Uncharacterized protein</fullName>
    </submittedName>
</protein>
<proteinExistence type="predicted"/>
<dbReference type="AlphaFoldDB" id="A0A7S0C9J3"/>
<reference evidence="1" key="1">
    <citation type="submission" date="2021-01" db="EMBL/GenBank/DDBJ databases">
        <authorList>
            <person name="Corre E."/>
            <person name="Pelletier E."/>
            <person name="Niang G."/>
            <person name="Scheremetjew M."/>
            <person name="Finn R."/>
            <person name="Kale V."/>
            <person name="Holt S."/>
            <person name="Cochrane G."/>
            <person name="Meng A."/>
            <person name="Brown T."/>
            <person name="Cohen L."/>
        </authorList>
    </citation>
    <scope>NUCLEOTIDE SEQUENCE</scope>
    <source>
        <strain evidence="1">CCAP1064/1</strain>
    </source>
</reference>